<evidence type="ECO:0000256" key="4">
    <source>
        <dbReference type="PROSITE-ProRule" id="PRU00175"/>
    </source>
</evidence>
<dbReference type="AlphaFoldDB" id="A0A1R0GYN6"/>
<proteinExistence type="predicted"/>
<dbReference type="PROSITE" id="PS50089">
    <property type="entry name" value="ZF_RING_2"/>
    <property type="match status" value="1"/>
</dbReference>
<evidence type="ECO:0000259" key="6">
    <source>
        <dbReference type="PROSITE" id="PS50089"/>
    </source>
</evidence>
<evidence type="ECO:0000256" key="2">
    <source>
        <dbReference type="ARBA" id="ARBA00022771"/>
    </source>
</evidence>
<accession>A0A1R0GYN6</accession>
<dbReference type="SUPFAM" id="SSF57850">
    <property type="entry name" value="RING/U-box"/>
    <property type="match status" value="1"/>
</dbReference>
<evidence type="ECO:0000256" key="1">
    <source>
        <dbReference type="ARBA" id="ARBA00022723"/>
    </source>
</evidence>
<feature type="compositionally biased region" description="Polar residues" evidence="5">
    <location>
        <begin position="311"/>
        <end position="321"/>
    </location>
</feature>
<feature type="compositionally biased region" description="Polar residues" evidence="5">
    <location>
        <begin position="567"/>
        <end position="579"/>
    </location>
</feature>
<keyword evidence="1" id="KW-0479">Metal-binding</keyword>
<dbReference type="PROSITE" id="PS00518">
    <property type="entry name" value="ZF_RING_1"/>
    <property type="match status" value="1"/>
</dbReference>
<organism evidence="7 8">
    <name type="scientific">Smittium mucronatum</name>
    <dbReference type="NCBI Taxonomy" id="133383"/>
    <lineage>
        <taxon>Eukaryota</taxon>
        <taxon>Fungi</taxon>
        <taxon>Fungi incertae sedis</taxon>
        <taxon>Zoopagomycota</taxon>
        <taxon>Kickxellomycotina</taxon>
        <taxon>Harpellomycetes</taxon>
        <taxon>Harpellales</taxon>
        <taxon>Legeriomycetaceae</taxon>
        <taxon>Smittium</taxon>
    </lineage>
</organism>
<dbReference type="SMART" id="SM00184">
    <property type="entry name" value="RING"/>
    <property type="match status" value="1"/>
</dbReference>
<evidence type="ECO:0000313" key="8">
    <source>
        <dbReference type="Proteomes" id="UP000187455"/>
    </source>
</evidence>
<feature type="compositionally biased region" description="Low complexity" evidence="5">
    <location>
        <begin position="291"/>
        <end position="310"/>
    </location>
</feature>
<dbReference type="Gene3D" id="3.30.40.10">
    <property type="entry name" value="Zinc/RING finger domain, C3HC4 (zinc finger)"/>
    <property type="match status" value="1"/>
</dbReference>
<evidence type="ECO:0000256" key="3">
    <source>
        <dbReference type="ARBA" id="ARBA00022833"/>
    </source>
</evidence>
<evidence type="ECO:0000256" key="5">
    <source>
        <dbReference type="SAM" id="MobiDB-lite"/>
    </source>
</evidence>
<feature type="region of interest" description="Disordered" evidence="5">
    <location>
        <begin position="559"/>
        <end position="579"/>
    </location>
</feature>
<keyword evidence="2 4" id="KW-0863">Zinc-finger</keyword>
<reference evidence="7 8" key="1">
    <citation type="journal article" date="2016" name="Mol. Biol. Evol.">
        <title>Genome-Wide Survey of Gut Fungi (Harpellales) Reveals the First Horizontally Transferred Ubiquitin Gene from a Mosquito Host.</title>
        <authorList>
            <person name="Wang Y."/>
            <person name="White M.M."/>
            <person name="Kvist S."/>
            <person name="Moncalvo J.M."/>
        </authorList>
    </citation>
    <scope>NUCLEOTIDE SEQUENCE [LARGE SCALE GENOMIC DNA]</scope>
    <source>
        <strain evidence="7 8">ALG-7-W6</strain>
    </source>
</reference>
<dbReference type="Proteomes" id="UP000187455">
    <property type="component" value="Unassembled WGS sequence"/>
</dbReference>
<feature type="domain" description="RING-type" evidence="6">
    <location>
        <begin position="592"/>
        <end position="632"/>
    </location>
</feature>
<dbReference type="InterPro" id="IPR017907">
    <property type="entry name" value="Znf_RING_CS"/>
</dbReference>
<dbReference type="InterPro" id="IPR001841">
    <property type="entry name" value="Znf_RING"/>
</dbReference>
<name>A0A1R0GYN6_9FUNG</name>
<evidence type="ECO:0000313" key="7">
    <source>
        <dbReference type="EMBL" id="OLY82011.1"/>
    </source>
</evidence>
<protein>
    <recommendedName>
        <fullName evidence="6">RING-type domain-containing protein</fullName>
    </recommendedName>
</protein>
<gene>
    <name evidence="7" type="ORF">AYI68_g3879</name>
</gene>
<keyword evidence="8" id="KW-1185">Reference proteome</keyword>
<keyword evidence="3" id="KW-0862">Zinc</keyword>
<feature type="region of interest" description="Disordered" evidence="5">
    <location>
        <begin position="291"/>
        <end position="329"/>
    </location>
</feature>
<dbReference type="InterPro" id="IPR013083">
    <property type="entry name" value="Znf_RING/FYVE/PHD"/>
</dbReference>
<dbReference type="GO" id="GO:0008270">
    <property type="term" value="F:zinc ion binding"/>
    <property type="evidence" value="ECO:0007669"/>
    <property type="project" value="UniProtKB-KW"/>
</dbReference>
<dbReference type="OrthoDB" id="5600294at2759"/>
<sequence length="647" mass="72334">MGTIPSDPQSNPTIDLTKNNSFISQNVPTIDLSDTSFDNETFLSNQNPTINTAPITILDELDFLDGSDDFSFDSDFLVSEFESDFDPSNLVSTEVLEPSITSNSSSELDNDSSSFTSTTTLHFNANSGSISSILPRNNFSSNLYSHSRHQLQNRTNGDFQELITSNSTRNNLDDVVINDSNSPYISVRNSPPISNVQDGTNSHQIIDLTSNPNPSNRGNVSLVNFRSENNSISNASSNNALSTSDIILPINSVSNSLAPISSSFHSTSFLGNSFYDFLIRRRMIQVSGLNSTSQLSSNNSSNHFSNSPDSMDQNSFISINEDSPRSSRSHPQIIENLENILSQKVFRIGHILSVNLIQVADVHSFRFSQTENNILISRSSTRILLKKRSNDFTLVYSRGELDESQFSINFYRTFDFLLSVLPRDMHFVQPPDPNSPDIIITSNGSRSSLNLSFQSDNRIRAAHGRVENRGRSYNMLNLYTINDLLEDSIFGNRAFHDDDPLPDYSVLLGLDEDPNMNNIRDKVIKKRTMSAREKKVFNLGTHSKNVPLLNSEEYYIDHRPSKKNKASENSQKTLDTNITTSGDDSDDLEIICNKCMDPFLSDSVIMASRCGHPMCLNCYEGIKKRSLLCPSCGYRTLTDQYIKVFHS</sequence>
<dbReference type="EMBL" id="LSSL01002002">
    <property type="protein sequence ID" value="OLY82011.1"/>
    <property type="molecule type" value="Genomic_DNA"/>
</dbReference>
<comment type="caution">
    <text evidence="7">The sequence shown here is derived from an EMBL/GenBank/DDBJ whole genome shotgun (WGS) entry which is preliminary data.</text>
</comment>